<comment type="caution">
    <text evidence="9">The sequence shown here is derived from an EMBL/GenBank/DDBJ whole genome shotgun (WGS) entry which is preliminary data.</text>
</comment>
<dbReference type="AlphaFoldDB" id="A0A9P4WZZ2"/>
<feature type="compositionally biased region" description="Polar residues" evidence="7">
    <location>
        <begin position="760"/>
        <end position="772"/>
    </location>
</feature>
<dbReference type="SUPFAM" id="SSF56112">
    <property type="entry name" value="Protein kinase-like (PK-like)"/>
    <property type="match status" value="1"/>
</dbReference>
<feature type="region of interest" description="Disordered" evidence="7">
    <location>
        <begin position="943"/>
        <end position="966"/>
    </location>
</feature>
<dbReference type="Gene3D" id="3.30.200.20">
    <property type="entry name" value="Phosphorylase Kinase, domain 1"/>
    <property type="match status" value="1"/>
</dbReference>
<keyword evidence="6" id="KW-0067">ATP-binding</keyword>
<evidence type="ECO:0000259" key="8">
    <source>
        <dbReference type="PROSITE" id="PS50011"/>
    </source>
</evidence>
<name>A0A9P4WZZ2_9PLEO</name>
<feature type="compositionally biased region" description="Basic and acidic residues" evidence="7">
    <location>
        <begin position="948"/>
        <end position="959"/>
    </location>
</feature>
<dbReference type="GO" id="GO:0004674">
    <property type="term" value="F:protein serine/threonine kinase activity"/>
    <property type="evidence" value="ECO:0007669"/>
    <property type="project" value="UniProtKB-KW"/>
</dbReference>
<dbReference type="PROSITE" id="PS00108">
    <property type="entry name" value="PROTEIN_KINASE_ST"/>
    <property type="match status" value="1"/>
</dbReference>
<feature type="region of interest" description="Disordered" evidence="7">
    <location>
        <begin position="612"/>
        <end position="789"/>
    </location>
</feature>
<feature type="compositionally biased region" description="Basic and acidic residues" evidence="7">
    <location>
        <begin position="641"/>
        <end position="652"/>
    </location>
</feature>
<feature type="compositionally biased region" description="Basic and acidic residues" evidence="7">
    <location>
        <begin position="677"/>
        <end position="694"/>
    </location>
</feature>
<feature type="domain" description="Protein kinase" evidence="8">
    <location>
        <begin position="128"/>
        <end position="403"/>
    </location>
</feature>
<evidence type="ECO:0000256" key="3">
    <source>
        <dbReference type="ARBA" id="ARBA00022679"/>
    </source>
</evidence>
<accession>A0A9P4WZZ2</accession>
<dbReference type="InterPro" id="IPR000719">
    <property type="entry name" value="Prot_kinase_dom"/>
</dbReference>
<evidence type="ECO:0000256" key="4">
    <source>
        <dbReference type="ARBA" id="ARBA00022741"/>
    </source>
</evidence>
<dbReference type="PANTHER" id="PTHR11584">
    <property type="entry name" value="SERINE/THREONINE PROTEIN KINASE"/>
    <property type="match status" value="1"/>
</dbReference>
<dbReference type="PROSITE" id="PS50011">
    <property type="entry name" value="PROTEIN_KINASE_DOM"/>
    <property type="match status" value="1"/>
</dbReference>
<feature type="compositionally biased region" description="Basic and acidic residues" evidence="7">
    <location>
        <begin position="720"/>
        <end position="745"/>
    </location>
</feature>
<keyword evidence="5" id="KW-0418">Kinase</keyword>
<gene>
    <name evidence="9" type="ORF">E8E12_006388</name>
</gene>
<evidence type="ECO:0000313" key="9">
    <source>
        <dbReference type="EMBL" id="KAF3046381.1"/>
    </source>
</evidence>
<dbReference type="GO" id="GO:0005524">
    <property type="term" value="F:ATP binding"/>
    <property type="evidence" value="ECO:0007669"/>
    <property type="project" value="UniProtKB-KW"/>
</dbReference>
<evidence type="ECO:0000256" key="6">
    <source>
        <dbReference type="ARBA" id="ARBA00022840"/>
    </source>
</evidence>
<feature type="region of interest" description="Disordered" evidence="7">
    <location>
        <begin position="544"/>
        <end position="597"/>
    </location>
</feature>
<dbReference type="InterPro" id="IPR008271">
    <property type="entry name" value="Ser/Thr_kinase_AS"/>
</dbReference>
<dbReference type="Gene3D" id="1.10.510.10">
    <property type="entry name" value="Transferase(Phosphotransferase) domain 1"/>
    <property type="match status" value="1"/>
</dbReference>
<dbReference type="Pfam" id="PF00069">
    <property type="entry name" value="Pkinase"/>
    <property type="match status" value="1"/>
</dbReference>
<comment type="similarity">
    <text evidence="1">Belongs to the protein kinase superfamily. STE Ser/Thr protein kinase family. MAP kinase kinase kinase subfamily.</text>
</comment>
<dbReference type="PANTHER" id="PTHR11584:SF369">
    <property type="entry name" value="MITOGEN-ACTIVATED PROTEIN KINASE KINASE KINASE 19-RELATED"/>
    <property type="match status" value="1"/>
</dbReference>
<dbReference type="Proteomes" id="UP000758155">
    <property type="component" value="Unassembled WGS sequence"/>
</dbReference>
<evidence type="ECO:0000256" key="1">
    <source>
        <dbReference type="ARBA" id="ARBA00006529"/>
    </source>
</evidence>
<proteinExistence type="inferred from homology"/>
<keyword evidence="10" id="KW-1185">Reference proteome</keyword>
<evidence type="ECO:0000256" key="5">
    <source>
        <dbReference type="ARBA" id="ARBA00022777"/>
    </source>
</evidence>
<dbReference type="OrthoDB" id="4062651at2759"/>
<feature type="compositionally biased region" description="Basic and acidic residues" evidence="7">
    <location>
        <begin position="567"/>
        <end position="585"/>
    </location>
</feature>
<keyword evidence="2" id="KW-0723">Serine/threonine-protein kinase</keyword>
<protein>
    <recommendedName>
        <fullName evidence="8">Protein kinase domain-containing protein</fullName>
    </recommendedName>
</protein>
<keyword evidence="4" id="KW-0547">Nucleotide-binding</keyword>
<feature type="compositionally biased region" description="Basic and acidic residues" evidence="7">
    <location>
        <begin position="545"/>
        <end position="559"/>
    </location>
</feature>
<evidence type="ECO:0000313" key="10">
    <source>
        <dbReference type="Proteomes" id="UP000758155"/>
    </source>
</evidence>
<sequence>MANNGCEELMQAWFSNTKYNQRKIETDIRGIAEVLERTANVSWSRIPRIYSVLRIIDQLQVIECFLTEGVSDVGFPFTSKSLPSSLRDHATRSAFLAVQELVFNTRAQDLEREKSRHGHFRDLSDIPFKKVEELGKGAYGFVDRVISTISHKEYARKLIPRGKNFRKDKDVLRNFERELSNLKRISTHKHIVQLVASYTDPKYVGIITSPVADCNLHEYLQQQLDSGKRSFLRGFFGCLTIAIRFLHDNKVRHKDIKPQNVLVKGECIFLTDFGLSLDWSERNHSITTGPSVATPRYAAPEVASQTPRNSSADIWSLGCVFLEMWTVLRGESKQSLELHLATKGSHSTQYCNNSVGLSTWIEAVIRRPGSAADNAPVKWIKNMLQREGAKRWTAHQLEEQIQLHDEDDATPFAYTGRCCSHDEDTEGSVYSTCDEDLGVDIECLQAPLSEKCLEQNGAVHRPTITPETSWDLPAALKVSHLFQEVDTTSLPMTPLSLQQPTLIPSKEPDVTPLRINTCFKTTEEPAACVVEAFDLDNEGNFHAISPKDEFTAKPREADPSPRQQPVKMDDGNLNDHDSNEEREQESNSDWDVSDMSQSEISEIEHIPQHELEESGLEKQRSSRFPPPPYVEDETVSLARETVAELRTEDHWDNPSSWDPEEHAFNESNASNAAREPVSGDKDGNAQHKPKDHEIGIGQNDSGTRTTEGIEHHKQTASGRMHVDGEETRVEAGDEESKPTRSDKGKLTGTAKPTVDDRKSTLPQNKTTSNNKTGLFGDEHPTIGHDANNTAATDLTDKRWVFFSSGTLRPEDCKLCSNFSEYLRLRCGQYICVECLRSKISLAIRYPQHMPPMCGNMEIILSASSLTSCLGQELAKDYIRKYRAYKSYYPYFCQPTQENVLVCPAEMCKSRIIPSKVRVDQQSGKKDFNAGLHDTEDDQDVFPITAQERGYDPTRSRDTEETPTYPIPPQYASANLGNLRHEGSPEWHHSQQRYADSPYGHAYTRPLHGYPNPFAEPKPNPYAYSPYWNSFQAPPQPQYQTATPPFSNPYPGYYAAPPRQPSPPPQHNTKERPRRHRSDPINNIWRDSPLNHDNRQPEAANYAHANDEYESDLSEKLHPPLRTQRSHRRTRNNTMHDDRSYMSTANSRTSAVAVINKDRESAQAGLSYDDALNSPERILEWLLHVCIDHDATQQTNWADEGLYNDNDGYTDSSDTFIESDDDYWDTVEA</sequence>
<evidence type="ECO:0000256" key="7">
    <source>
        <dbReference type="SAM" id="MobiDB-lite"/>
    </source>
</evidence>
<keyword evidence="3" id="KW-0808">Transferase</keyword>
<reference evidence="9" key="1">
    <citation type="submission" date="2019-04" db="EMBL/GenBank/DDBJ databases">
        <title>Sequencing of skin fungus with MAO and IRED activity.</title>
        <authorList>
            <person name="Marsaioli A.J."/>
            <person name="Bonatto J.M.C."/>
            <person name="Reis Junior O."/>
        </authorList>
    </citation>
    <scope>NUCLEOTIDE SEQUENCE</scope>
    <source>
        <strain evidence="9">28M1</strain>
    </source>
</reference>
<dbReference type="InterPro" id="IPR011009">
    <property type="entry name" value="Kinase-like_dom_sf"/>
</dbReference>
<dbReference type="SMART" id="SM00220">
    <property type="entry name" value="S_TKc"/>
    <property type="match status" value="1"/>
</dbReference>
<dbReference type="EMBL" id="SWKV01000004">
    <property type="protein sequence ID" value="KAF3046381.1"/>
    <property type="molecule type" value="Genomic_DNA"/>
</dbReference>
<feature type="region of interest" description="Disordered" evidence="7">
    <location>
        <begin position="1034"/>
        <end position="1145"/>
    </location>
</feature>
<evidence type="ECO:0000256" key="2">
    <source>
        <dbReference type="ARBA" id="ARBA00022527"/>
    </source>
</evidence>
<organism evidence="9 10">
    <name type="scientific">Didymella heteroderae</name>
    <dbReference type="NCBI Taxonomy" id="1769908"/>
    <lineage>
        <taxon>Eukaryota</taxon>
        <taxon>Fungi</taxon>
        <taxon>Dikarya</taxon>
        <taxon>Ascomycota</taxon>
        <taxon>Pezizomycotina</taxon>
        <taxon>Dothideomycetes</taxon>
        <taxon>Pleosporomycetidae</taxon>
        <taxon>Pleosporales</taxon>
        <taxon>Pleosporineae</taxon>
        <taxon>Didymellaceae</taxon>
        <taxon>Didymella</taxon>
    </lineage>
</organism>
<dbReference type="CDD" id="cd00180">
    <property type="entry name" value="PKc"/>
    <property type="match status" value="1"/>
</dbReference>